<dbReference type="STRING" id="1300341.I595_2781"/>
<dbReference type="Proteomes" id="UP000050280">
    <property type="component" value="Unassembled WGS sequence"/>
</dbReference>
<dbReference type="Pfam" id="PF14284">
    <property type="entry name" value="PcfJ"/>
    <property type="match status" value="1"/>
</dbReference>
<dbReference type="InterPro" id="IPR025586">
    <property type="entry name" value="PcfJ"/>
</dbReference>
<dbReference type="AlphaFoldDB" id="A0A0P7AT05"/>
<sequence>MPYFKQKHLLWHQSEEARKLLNGNQLLVLQEVLENEPDLENELSHILLWSEITIVNRLLSWLKGLNEANGFYSASYNTLVVAILWAFNSDTPITRQTQHQFEISLNLLQDFLRFRIPVTTNSDARYLLMNVFMLSERPDLCIRSITKEMKRYNEGTIETTFHRDYGQLLQYLFVSAPLPTFLFPYLNKCSFKEYKIILQILDGKGLRSLLPTEFKLSKSENAVLQTNAIQLPETTDHILERFVLAARILIERPTSFPTLNRMLHASKIFKDQFASFRNDIIFWKSVFRFLSDNIAQLREASDFLHYVDFFEAQRYFCESPLTYSLKGRTFASVERAAQNWQIGIKYNMAHTSYSWNPLPIEKWMSFSTPFSYVIEEITDGKRLLAESTILNHCVFSYAYSCNAGHIHIFSLSKLKNNVNKPYATIEVRGKFITEVAGKMNISPSRKAMELIKEWGQLNHLSIRLKTNGYI</sequence>
<gene>
    <name evidence="1" type="ORF">I595_2781</name>
</gene>
<dbReference type="RefSeq" id="WP_054559789.1">
    <property type="nucleotide sequence ID" value="NZ_LDJX01000005.1"/>
</dbReference>
<proteinExistence type="predicted"/>
<reference evidence="1 2" key="1">
    <citation type="submission" date="2015-09" db="EMBL/GenBank/DDBJ databases">
        <title>Genome sequence of the marine flavobacterium Croceitalea dokdonensis DOKDO 023 that contains proton- and sodium-pumping rhodopsins.</title>
        <authorList>
            <person name="Kwon S.-K."/>
            <person name="Lee H.K."/>
            <person name="Kwak M.-J."/>
            <person name="Kim J.F."/>
        </authorList>
    </citation>
    <scope>NUCLEOTIDE SEQUENCE [LARGE SCALE GENOMIC DNA]</scope>
    <source>
        <strain evidence="1 2">DOKDO 023</strain>
    </source>
</reference>
<evidence type="ECO:0000313" key="2">
    <source>
        <dbReference type="Proteomes" id="UP000050280"/>
    </source>
</evidence>
<comment type="caution">
    <text evidence="1">The sequence shown here is derived from an EMBL/GenBank/DDBJ whole genome shotgun (WGS) entry which is preliminary data.</text>
</comment>
<accession>A0A0P7AT05</accession>
<evidence type="ECO:0000313" key="1">
    <source>
        <dbReference type="EMBL" id="KPM31514.1"/>
    </source>
</evidence>
<dbReference type="EMBL" id="LDJX01000005">
    <property type="protein sequence ID" value="KPM31514.1"/>
    <property type="molecule type" value="Genomic_DNA"/>
</dbReference>
<dbReference type="OrthoDB" id="8866982at2"/>
<organism evidence="1 2">
    <name type="scientific">Croceitalea dokdonensis DOKDO 023</name>
    <dbReference type="NCBI Taxonomy" id="1300341"/>
    <lineage>
        <taxon>Bacteria</taxon>
        <taxon>Pseudomonadati</taxon>
        <taxon>Bacteroidota</taxon>
        <taxon>Flavobacteriia</taxon>
        <taxon>Flavobacteriales</taxon>
        <taxon>Flavobacteriaceae</taxon>
        <taxon>Croceitalea</taxon>
    </lineage>
</organism>
<name>A0A0P7AT05_9FLAO</name>
<protein>
    <submittedName>
        <fullName evidence="1">Uncharacterized protein</fullName>
    </submittedName>
</protein>
<keyword evidence="2" id="KW-1185">Reference proteome</keyword>